<keyword evidence="1" id="KW-1133">Transmembrane helix</keyword>
<gene>
    <name evidence="3" type="ORF">RND81_10G103400</name>
</gene>
<evidence type="ECO:0000313" key="3">
    <source>
        <dbReference type="EMBL" id="KAK9682877.1"/>
    </source>
</evidence>
<keyword evidence="1" id="KW-0472">Membrane</keyword>
<evidence type="ECO:0000313" key="4">
    <source>
        <dbReference type="Proteomes" id="UP001443914"/>
    </source>
</evidence>
<accession>A0AAW1I0I5</accession>
<evidence type="ECO:0000259" key="2">
    <source>
        <dbReference type="Pfam" id="PF13968"/>
    </source>
</evidence>
<feature type="transmembrane region" description="Helical" evidence="1">
    <location>
        <begin position="149"/>
        <end position="165"/>
    </location>
</feature>
<dbReference type="AlphaFoldDB" id="A0AAW1I0I5"/>
<reference evidence="3" key="1">
    <citation type="submission" date="2024-03" db="EMBL/GenBank/DDBJ databases">
        <title>WGS assembly of Saponaria officinalis var. Norfolk2.</title>
        <authorList>
            <person name="Jenkins J."/>
            <person name="Shu S."/>
            <person name="Grimwood J."/>
            <person name="Barry K."/>
            <person name="Goodstein D."/>
            <person name="Schmutz J."/>
            <person name="Leebens-Mack J."/>
            <person name="Osbourn A."/>
        </authorList>
    </citation>
    <scope>NUCLEOTIDE SEQUENCE [LARGE SCALE GENOMIC DNA]</scope>
    <source>
        <strain evidence="3">JIC</strain>
    </source>
</reference>
<feature type="transmembrane region" description="Helical" evidence="1">
    <location>
        <begin position="331"/>
        <end position="357"/>
    </location>
</feature>
<feature type="transmembrane region" description="Helical" evidence="1">
    <location>
        <begin position="59"/>
        <end position="80"/>
    </location>
</feature>
<feature type="transmembrane region" description="Helical" evidence="1">
    <location>
        <begin position="92"/>
        <end position="112"/>
    </location>
</feature>
<keyword evidence="1" id="KW-0812">Transmembrane</keyword>
<dbReference type="InterPro" id="IPR007658">
    <property type="entry name" value="DUF594"/>
</dbReference>
<dbReference type="Proteomes" id="UP001443914">
    <property type="component" value="Unassembled WGS sequence"/>
</dbReference>
<dbReference type="Pfam" id="PF04578">
    <property type="entry name" value="DUF594"/>
    <property type="match status" value="1"/>
</dbReference>
<dbReference type="Pfam" id="PF13968">
    <property type="entry name" value="DUF4220"/>
    <property type="match status" value="1"/>
</dbReference>
<feature type="transmembrane region" description="Helical" evidence="1">
    <location>
        <begin position="26"/>
        <end position="47"/>
    </location>
</feature>
<feature type="transmembrane region" description="Helical" evidence="1">
    <location>
        <begin position="124"/>
        <end position="143"/>
    </location>
</feature>
<organism evidence="3 4">
    <name type="scientific">Saponaria officinalis</name>
    <name type="common">Common soapwort</name>
    <name type="synonym">Lychnis saponaria</name>
    <dbReference type="NCBI Taxonomy" id="3572"/>
    <lineage>
        <taxon>Eukaryota</taxon>
        <taxon>Viridiplantae</taxon>
        <taxon>Streptophyta</taxon>
        <taxon>Embryophyta</taxon>
        <taxon>Tracheophyta</taxon>
        <taxon>Spermatophyta</taxon>
        <taxon>Magnoliopsida</taxon>
        <taxon>eudicotyledons</taxon>
        <taxon>Gunneridae</taxon>
        <taxon>Pentapetalae</taxon>
        <taxon>Caryophyllales</taxon>
        <taxon>Caryophyllaceae</taxon>
        <taxon>Caryophylleae</taxon>
        <taxon>Saponaria</taxon>
    </lineage>
</organism>
<keyword evidence="4" id="KW-1185">Reference proteome</keyword>
<feature type="domain" description="DUF4220" evidence="2">
    <location>
        <begin position="65"/>
        <end position="401"/>
    </location>
</feature>
<name>A0AAW1I0I5_SAPOF</name>
<proteinExistence type="predicted"/>
<protein>
    <recommendedName>
        <fullName evidence="2">DUF4220 domain-containing protein</fullName>
    </recommendedName>
</protein>
<comment type="caution">
    <text evidence="3">The sequence shown here is derived from an EMBL/GenBank/DDBJ whole genome shotgun (WGS) entry which is preliminary data.</text>
</comment>
<dbReference type="InterPro" id="IPR025315">
    <property type="entry name" value="DUF4220"/>
</dbReference>
<evidence type="ECO:0000256" key="1">
    <source>
        <dbReference type="SAM" id="Phobius"/>
    </source>
</evidence>
<dbReference type="EMBL" id="JBDFQZ010000010">
    <property type="protein sequence ID" value="KAK9682877.1"/>
    <property type="molecule type" value="Genomic_DNA"/>
</dbReference>
<sequence length="689" mass="79648">MIDTLDVMITNGITKKMLEEMIKESWIIRDLGVLIIISLFIQIFLTFLSPLRKCSSSVLLKLVLWLLYLLATPIALYILIRIVGSSSMSDLVAFWAPFLLLHVGGPYTITALALEDNELWHRHALQFSIQLLLTLIVFFKSVIRRRACFWVPTVLMIVVGCIKYLERTQALYYANTDNFRDSLEMDQGRVDPSSEGVAARVNPNFTITTEGGPNVRGNGNTNDFQREDEDELVVEAYGFYNKFKGLIVDNFLSSKDRKECRDIFLNKEESKAFKIIEIELDLMYDVFYTKAFLLDSKQSYLRVISSILVFVSLLWFAVMDKRNFYKVDVNITYVLLVGAIALDMCAVVMILLSDWYIIINDRHIKQNNWQKKISTKFIIELSRRLRRPLWSRSISEYNLLRRCFKEAPSIIKYVVIRRIKDDLIGMLYVKSDKTRDEQIVKFIVKELQKKARLVHDDDLKAIEEVCCARGNLVLEDDYNYCHISDILKPWTIDIDYDESVLTWHLATDICYYTRSCDGTNEVDHVEISKTLSDYMSYLLLRQQTLVSTVLGVSDKRFVDTCAEAKQLMTDKRLDSWSKELSIKSKNLFNKLTCRGSSKYGKSERGIVEVDFMKNICEHLLNDVNVGDVRPIVANGEKNKSVLVEACRLAKQLKMLGEETQWEITSKVWLELMCYASVRCSTRGHVAQLN</sequence>
<feature type="transmembrane region" description="Helical" evidence="1">
    <location>
        <begin position="300"/>
        <end position="319"/>
    </location>
</feature>
<dbReference type="PANTHER" id="PTHR31325">
    <property type="entry name" value="OS01G0798800 PROTEIN-RELATED"/>
    <property type="match status" value="1"/>
</dbReference>